<name>A0AAN9FIU6_CROPI</name>
<dbReference type="SUPFAM" id="SSF54236">
    <property type="entry name" value="Ubiquitin-like"/>
    <property type="match status" value="1"/>
</dbReference>
<dbReference type="Gene3D" id="3.10.20.90">
    <property type="entry name" value="Phosphatidylinositol 3-kinase Catalytic Subunit, Chain A, domain 1"/>
    <property type="match status" value="1"/>
</dbReference>
<dbReference type="InterPro" id="IPR029071">
    <property type="entry name" value="Ubiquitin-like_domsf"/>
</dbReference>
<feature type="domain" description="Rad60/SUMO-like" evidence="2">
    <location>
        <begin position="37"/>
        <end position="105"/>
    </location>
</feature>
<feature type="compositionally biased region" description="Basic and acidic residues" evidence="1">
    <location>
        <begin position="23"/>
        <end position="39"/>
    </location>
</feature>
<evidence type="ECO:0000256" key="1">
    <source>
        <dbReference type="SAM" id="MobiDB-lite"/>
    </source>
</evidence>
<protein>
    <recommendedName>
        <fullName evidence="2">Rad60/SUMO-like domain-containing protein</fullName>
    </recommendedName>
</protein>
<sequence length="109" mass="12483">MLEIVEESARREFTYSLQSSKDGASEKTSKPPERPKILISVQDKKELKQIRMFMDDKFERVIKIYADKARCDLNQIALSFDGDKIGLSDTPASLGMEDDDMIEVHVKSR</sequence>
<evidence type="ECO:0000259" key="2">
    <source>
        <dbReference type="Pfam" id="PF11976"/>
    </source>
</evidence>
<dbReference type="InterPro" id="IPR022617">
    <property type="entry name" value="Rad60/SUMO-like_dom"/>
</dbReference>
<dbReference type="CDD" id="cd01763">
    <property type="entry name" value="Ubl_SUMO_like"/>
    <property type="match status" value="1"/>
</dbReference>
<reference evidence="3 4" key="1">
    <citation type="submission" date="2024-01" db="EMBL/GenBank/DDBJ databases">
        <title>The genomes of 5 underutilized Papilionoideae crops provide insights into root nodulation and disease resistanc.</title>
        <authorList>
            <person name="Yuan L."/>
        </authorList>
    </citation>
    <scope>NUCLEOTIDE SEQUENCE [LARGE SCALE GENOMIC DNA]</scope>
    <source>
        <strain evidence="3">ZHUSHIDOU_FW_LH</strain>
        <tissue evidence="3">Leaf</tissue>
    </source>
</reference>
<organism evidence="3 4">
    <name type="scientific">Crotalaria pallida</name>
    <name type="common">Smooth rattlebox</name>
    <name type="synonym">Crotalaria striata</name>
    <dbReference type="NCBI Taxonomy" id="3830"/>
    <lineage>
        <taxon>Eukaryota</taxon>
        <taxon>Viridiplantae</taxon>
        <taxon>Streptophyta</taxon>
        <taxon>Embryophyta</taxon>
        <taxon>Tracheophyta</taxon>
        <taxon>Spermatophyta</taxon>
        <taxon>Magnoliopsida</taxon>
        <taxon>eudicotyledons</taxon>
        <taxon>Gunneridae</taxon>
        <taxon>Pentapetalae</taxon>
        <taxon>rosids</taxon>
        <taxon>fabids</taxon>
        <taxon>Fabales</taxon>
        <taxon>Fabaceae</taxon>
        <taxon>Papilionoideae</taxon>
        <taxon>50 kb inversion clade</taxon>
        <taxon>genistoids sensu lato</taxon>
        <taxon>core genistoids</taxon>
        <taxon>Crotalarieae</taxon>
        <taxon>Crotalaria</taxon>
    </lineage>
</organism>
<dbReference type="EMBL" id="JAYWIO010000003">
    <property type="protein sequence ID" value="KAK7274230.1"/>
    <property type="molecule type" value="Genomic_DNA"/>
</dbReference>
<dbReference type="AlphaFoldDB" id="A0AAN9FIU6"/>
<evidence type="ECO:0000313" key="4">
    <source>
        <dbReference type="Proteomes" id="UP001372338"/>
    </source>
</evidence>
<evidence type="ECO:0000313" key="3">
    <source>
        <dbReference type="EMBL" id="KAK7274230.1"/>
    </source>
</evidence>
<gene>
    <name evidence="3" type="ORF">RIF29_15311</name>
</gene>
<keyword evidence="4" id="KW-1185">Reference proteome</keyword>
<feature type="region of interest" description="Disordered" evidence="1">
    <location>
        <begin position="15"/>
        <end position="39"/>
    </location>
</feature>
<comment type="caution">
    <text evidence="3">The sequence shown here is derived from an EMBL/GenBank/DDBJ whole genome shotgun (WGS) entry which is preliminary data.</text>
</comment>
<accession>A0AAN9FIU6</accession>
<dbReference type="PANTHER" id="PTHR47813">
    <property type="entry name" value="UBIQUITIN-LIKE SUPERFAMILY PROTEIN"/>
    <property type="match status" value="1"/>
</dbReference>
<dbReference type="Pfam" id="PF11976">
    <property type="entry name" value="Rad60-SLD"/>
    <property type="match status" value="1"/>
</dbReference>
<dbReference type="PANTHER" id="PTHR47813:SF2">
    <property type="entry name" value="UBIQUITIN-LIKE SUPERFAMILY PROTEIN"/>
    <property type="match status" value="1"/>
</dbReference>
<dbReference type="Proteomes" id="UP001372338">
    <property type="component" value="Unassembled WGS sequence"/>
</dbReference>
<proteinExistence type="predicted"/>